<reference evidence="2 3" key="1">
    <citation type="journal article" date="2014" name="Genome Announc.">
        <title>Draft genome sequences of the altered schaedler flora, a defined bacterial community from gnotobiotic mice.</title>
        <authorList>
            <person name="Wannemuehler M.J."/>
            <person name="Overstreet A.M."/>
            <person name="Ward D.V."/>
            <person name="Phillips G.J."/>
        </authorList>
    </citation>
    <scope>NUCLEOTIDE SEQUENCE [LARGE SCALE GENOMIC DNA]</scope>
    <source>
        <strain evidence="2 3">ASF492</strain>
    </source>
</reference>
<dbReference type="PATRIC" id="fig|1235802.3.peg.2935"/>
<dbReference type="Proteomes" id="UP000012589">
    <property type="component" value="Unassembled WGS sequence"/>
</dbReference>
<dbReference type="HOGENOM" id="CLU_1352924_0_0_9"/>
<dbReference type="eggNOG" id="COG0438">
    <property type="taxonomic scope" value="Bacteria"/>
</dbReference>
<evidence type="ECO:0000313" key="2">
    <source>
        <dbReference type="EMBL" id="EMZ25765.1"/>
    </source>
</evidence>
<proteinExistence type="predicted"/>
<dbReference type="Gene3D" id="3.40.50.2000">
    <property type="entry name" value="Glycogen Phosphorylase B"/>
    <property type="match status" value="1"/>
</dbReference>
<sequence length="202" mass="23143">MTEAHVNKKRNRKKICFFSGDITRSGGTERVACLIANGLAERQEFQIFVLSLVEKNKTMFFSLKKQISHQALGRRWLRPGPGYLALVPRLRNYLKENEIDVIVDIDIVLDVLSIPAAYGRKTKVVSWEHFSFGFETAVRFSYRNIILRYVTTKADAIVTLTDKDRQAFIDRMRALPPVFAIYNPVEPVAAEKNRKKHAKNSG</sequence>
<evidence type="ECO:0000313" key="3">
    <source>
        <dbReference type="Proteomes" id="UP000012589"/>
    </source>
</evidence>
<keyword evidence="3" id="KW-1185">Reference proteome</keyword>
<evidence type="ECO:0000259" key="1">
    <source>
        <dbReference type="Pfam" id="PF13439"/>
    </source>
</evidence>
<dbReference type="InterPro" id="IPR028098">
    <property type="entry name" value="Glyco_trans_4-like_N"/>
</dbReference>
<gene>
    <name evidence="2" type="ORF">C823_02781</name>
</gene>
<dbReference type="SUPFAM" id="SSF53756">
    <property type="entry name" value="UDP-Glycosyltransferase/glycogen phosphorylase"/>
    <property type="match status" value="1"/>
</dbReference>
<protein>
    <recommendedName>
        <fullName evidence="1">Glycosyltransferase subfamily 4-like N-terminal domain-containing protein</fullName>
    </recommendedName>
</protein>
<comment type="caution">
    <text evidence="2">The sequence shown here is derived from an EMBL/GenBank/DDBJ whole genome shotgun (WGS) entry which is preliminary data.</text>
</comment>
<dbReference type="Pfam" id="PF13439">
    <property type="entry name" value="Glyco_transf_4"/>
    <property type="match status" value="1"/>
</dbReference>
<accession>N2AHP5</accession>
<name>N2AHP5_9FIRM</name>
<dbReference type="STRING" id="1235802.C823_02781"/>
<feature type="domain" description="Glycosyltransferase subfamily 4-like N-terminal" evidence="1">
    <location>
        <begin position="26"/>
        <end position="186"/>
    </location>
</feature>
<organism evidence="2 3">
    <name type="scientific">Eubacterium plexicaudatum ASF492</name>
    <dbReference type="NCBI Taxonomy" id="1235802"/>
    <lineage>
        <taxon>Bacteria</taxon>
        <taxon>Bacillati</taxon>
        <taxon>Bacillota</taxon>
        <taxon>Clostridia</taxon>
        <taxon>Eubacteriales</taxon>
        <taxon>Eubacteriaceae</taxon>
        <taxon>Eubacterium</taxon>
    </lineage>
</organism>
<dbReference type="EMBL" id="AQFT01000087">
    <property type="protein sequence ID" value="EMZ25765.1"/>
    <property type="molecule type" value="Genomic_DNA"/>
</dbReference>
<dbReference type="AlphaFoldDB" id="N2AHP5"/>